<reference evidence="1 2" key="1">
    <citation type="submission" date="2019-06" db="EMBL/GenBank/DDBJ databases">
        <title>Genome Sequence of the Brown Rot Fungal Pathogen Monilinia fructicola.</title>
        <authorList>
            <person name="De Miccolis Angelini R.M."/>
            <person name="Landi L."/>
            <person name="Abate D."/>
            <person name="Pollastro S."/>
            <person name="Romanazzi G."/>
            <person name="Faretra F."/>
        </authorList>
    </citation>
    <scope>NUCLEOTIDE SEQUENCE [LARGE SCALE GENOMIC DNA]</scope>
    <source>
        <strain evidence="1 2">Mfrc123</strain>
    </source>
</reference>
<organism evidence="1 2">
    <name type="scientific">Monilinia fructicola</name>
    <name type="common">Brown rot fungus</name>
    <name type="synonym">Ciboria fructicola</name>
    <dbReference type="NCBI Taxonomy" id="38448"/>
    <lineage>
        <taxon>Eukaryota</taxon>
        <taxon>Fungi</taxon>
        <taxon>Dikarya</taxon>
        <taxon>Ascomycota</taxon>
        <taxon>Pezizomycotina</taxon>
        <taxon>Leotiomycetes</taxon>
        <taxon>Helotiales</taxon>
        <taxon>Sclerotiniaceae</taxon>
        <taxon>Monilinia</taxon>
    </lineage>
</organism>
<keyword evidence="2" id="KW-1185">Reference proteome</keyword>
<comment type="caution">
    <text evidence="1">The sequence shown here is derived from an EMBL/GenBank/DDBJ whole genome shotgun (WGS) entry which is preliminary data.</text>
</comment>
<dbReference type="AlphaFoldDB" id="A0A5M9JUR1"/>
<sequence>MKKEPEDVMKKAAIKDRVDLMMEELNRELPEEIEEVPVKYAAVKIKKIVGERMGIAPGQLILTSWVIQSSKLRQDLRIKKVKKQWICDKNLIDDLSEKYSK</sequence>
<evidence type="ECO:0000313" key="2">
    <source>
        <dbReference type="Proteomes" id="UP000322873"/>
    </source>
</evidence>
<protein>
    <submittedName>
        <fullName evidence="1">Uncharacterized protein</fullName>
    </submittedName>
</protein>
<dbReference type="EMBL" id="VICG01000005">
    <property type="protein sequence ID" value="KAA8572193.1"/>
    <property type="molecule type" value="Genomic_DNA"/>
</dbReference>
<gene>
    <name evidence="1" type="ORF">EYC84_002102</name>
</gene>
<dbReference type="Proteomes" id="UP000322873">
    <property type="component" value="Unassembled WGS sequence"/>
</dbReference>
<evidence type="ECO:0000313" key="1">
    <source>
        <dbReference type="EMBL" id="KAA8572193.1"/>
    </source>
</evidence>
<name>A0A5M9JUR1_MONFR</name>
<accession>A0A5M9JUR1</accession>
<proteinExistence type="predicted"/>